<organism evidence="2 3">
    <name type="scientific">Solanum commersonii</name>
    <name type="common">Commerson's wild potato</name>
    <name type="synonym">Commerson's nightshade</name>
    <dbReference type="NCBI Taxonomy" id="4109"/>
    <lineage>
        <taxon>Eukaryota</taxon>
        <taxon>Viridiplantae</taxon>
        <taxon>Streptophyta</taxon>
        <taxon>Embryophyta</taxon>
        <taxon>Tracheophyta</taxon>
        <taxon>Spermatophyta</taxon>
        <taxon>Magnoliopsida</taxon>
        <taxon>eudicotyledons</taxon>
        <taxon>Gunneridae</taxon>
        <taxon>Pentapetalae</taxon>
        <taxon>asterids</taxon>
        <taxon>lamiids</taxon>
        <taxon>Solanales</taxon>
        <taxon>Solanaceae</taxon>
        <taxon>Solanoideae</taxon>
        <taxon>Solaneae</taxon>
        <taxon>Solanum</taxon>
    </lineage>
</organism>
<name>A0A9J6AXB6_SOLCO</name>
<dbReference type="Proteomes" id="UP000824120">
    <property type="component" value="Chromosome 1"/>
</dbReference>
<keyword evidence="3" id="KW-1185">Reference proteome</keyword>
<evidence type="ECO:0000313" key="3">
    <source>
        <dbReference type="Proteomes" id="UP000824120"/>
    </source>
</evidence>
<comment type="caution">
    <text evidence="2">The sequence shown here is derived from an EMBL/GenBank/DDBJ whole genome shotgun (WGS) entry which is preliminary data.</text>
</comment>
<sequence>MEAVDESIDDKCQRLFKIRDELSKLSEQARILQSDINHLSTTQAKNMREFLLGNINPNKVAGDVPPTPSAQNISKVSTDMPIPASKDEGKSRVSIEASTLKEGTN</sequence>
<proteinExistence type="predicted"/>
<accession>A0A9J6AXB6</accession>
<feature type="region of interest" description="Disordered" evidence="1">
    <location>
        <begin position="62"/>
        <end position="105"/>
    </location>
</feature>
<reference evidence="2 3" key="1">
    <citation type="submission" date="2020-09" db="EMBL/GenBank/DDBJ databases">
        <title>De no assembly of potato wild relative species, Solanum commersonii.</title>
        <authorList>
            <person name="Cho K."/>
        </authorList>
    </citation>
    <scope>NUCLEOTIDE SEQUENCE [LARGE SCALE GENOMIC DNA]</scope>
    <source>
        <strain evidence="2">LZ3.2</strain>
        <tissue evidence="2">Leaf</tissue>
    </source>
</reference>
<dbReference type="AlphaFoldDB" id="A0A9J6AXB6"/>
<evidence type="ECO:0000256" key="1">
    <source>
        <dbReference type="SAM" id="MobiDB-lite"/>
    </source>
</evidence>
<protein>
    <submittedName>
        <fullName evidence="2">Uncharacterized protein</fullName>
    </submittedName>
</protein>
<evidence type="ECO:0000313" key="2">
    <source>
        <dbReference type="EMBL" id="KAG5629166.1"/>
    </source>
</evidence>
<gene>
    <name evidence="2" type="ORF">H5410_000883</name>
</gene>
<dbReference type="EMBL" id="JACXVP010000001">
    <property type="protein sequence ID" value="KAG5629166.1"/>
    <property type="molecule type" value="Genomic_DNA"/>
</dbReference>